<evidence type="ECO:0000256" key="1">
    <source>
        <dbReference type="SAM" id="MobiDB-lite"/>
    </source>
</evidence>
<feature type="compositionally biased region" description="Low complexity" evidence="1">
    <location>
        <begin position="56"/>
        <end position="66"/>
    </location>
</feature>
<reference evidence="2 3" key="1">
    <citation type="submission" date="2018-11" db="EMBL/GenBank/DDBJ databases">
        <authorList>
            <consortium name="Pathogen Informatics"/>
        </authorList>
    </citation>
    <scope>NUCLEOTIDE SEQUENCE [LARGE SCALE GENOMIC DNA]</scope>
    <source>
        <strain>Denwood</strain>
        <strain evidence="3">Zambia</strain>
    </source>
</reference>
<sequence>MINEQKEFDDNVKSKIGKAYGGIPITEEHTELETTVSQHQSQNLQHENQDRSTVRNKNLWNYNNRNQESTISNRPR</sequence>
<evidence type="ECO:0000313" key="2">
    <source>
        <dbReference type="EMBL" id="VDP81971.1"/>
    </source>
</evidence>
<proteinExistence type="predicted"/>
<name>A0A183Q0X1_9TREM</name>
<protein>
    <submittedName>
        <fullName evidence="2">Uncharacterized protein</fullName>
    </submittedName>
</protein>
<evidence type="ECO:0000313" key="3">
    <source>
        <dbReference type="Proteomes" id="UP000269396"/>
    </source>
</evidence>
<feature type="compositionally biased region" description="Polar residues" evidence="1">
    <location>
        <begin position="33"/>
        <end position="46"/>
    </location>
</feature>
<feature type="compositionally biased region" description="Polar residues" evidence="1">
    <location>
        <begin position="67"/>
        <end position="76"/>
    </location>
</feature>
<dbReference type="EMBL" id="UZAL01043989">
    <property type="protein sequence ID" value="VDP81971.1"/>
    <property type="molecule type" value="Genomic_DNA"/>
</dbReference>
<organism evidence="2 3">
    <name type="scientific">Schistosoma mattheei</name>
    <dbReference type="NCBI Taxonomy" id="31246"/>
    <lineage>
        <taxon>Eukaryota</taxon>
        <taxon>Metazoa</taxon>
        <taxon>Spiralia</taxon>
        <taxon>Lophotrochozoa</taxon>
        <taxon>Platyhelminthes</taxon>
        <taxon>Trematoda</taxon>
        <taxon>Digenea</taxon>
        <taxon>Strigeidida</taxon>
        <taxon>Schistosomatoidea</taxon>
        <taxon>Schistosomatidae</taxon>
        <taxon>Schistosoma</taxon>
    </lineage>
</organism>
<accession>A0A183Q0X1</accession>
<keyword evidence="3" id="KW-1185">Reference proteome</keyword>
<gene>
    <name evidence="2" type="ORF">SMTD_LOCUS20257</name>
</gene>
<dbReference type="Proteomes" id="UP000269396">
    <property type="component" value="Unassembled WGS sequence"/>
</dbReference>
<dbReference type="AlphaFoldDB" id="A0A183Q0X1"/>
<feature type="region of interest" description="Disordered" evidence="1">
    <location>
        <begin position="32"/>
        <end position="76"/>
    </location>
</feature>